<keyword evidence="2" id="KW-0812">Transmembrane</keyword>
<feature type="compositionally biased region" description="Basic and acidic residues" evidence="1">
    <location>
        <begin position="45"/>
        <end position="56"/>
    </location>
</feature>
<keyword evidence="4" id="KW-1185">Reference proteome</keyword>
<feature type="compositionally biased region" description="Basic residues" evidence="1">
    <location>
        <begin position="11"/>
        <end position="22"/>
    </location>
</feature>
<gene>
    <name evidence="3" type="ORF">O3M35_005932</name>
</gene>
<feature type="region of interest" description="Disordered" evidence="1">
    <location>
        <begin position="1"/>
        <end position="33"/>
    </location>
</feature>
<keyword evidence="2" id="KW-1133">Transmembrane helix</keyword>
<protein>
    <submittedName>
        <fullName evidence="3">Uncharacterized protein</fullName>
    </submittedName>
</protein>
<evidence type="ECO:0000313" key="4">
    <source>
        <dbReference type="Proteomes" id="UP001461498"/>
    </source>
</evidence>
<dbReference type="Proteomes" id="UP001461498">
    <property type="component" value="Unassembled WGS sequence"/>
</dbReference>
<organism evidence="3 4">
    <name type="scientific">Rhynocoris fuscipes</name>
    <dbReference type="NCBI Taxonomy" id="488301"/>
    <lineage>
        <taxon>Eukaryota</taxon>
        <taxon>Metazoa</taxon>
        <taxon>Ecdysozoa</taxon>
        <taxon>Arthropoda</taxon>
        <taxon>Hexapoda</taxon>
        <taxon>Insecta</taxon>
        <taxon>Pterygota</taxon>
        <taxon>Neoptera</taxon>
        <taxon>Paraneoptera</taxon>
        <taxon>Hemiptera</taxon>
        <taxon>Heteroptera</taxon>
        <taxon>Panheteroptera</taxon>
        <taxon>Cimicomorpha</taxon>
        <taxon>Reduviidae</taxon>
        <taxon>Harpactorinae</taxon>
        <taxon>Harpactorini</taxon>
        <taxon>Rhynocoris</taxon>
    </lineage>
</organism>
<sequence length="245" mass="28347">MSEKESDNRKSKGSRRQRRKHTATADTFMEEDIDLVNVIIENLEKELRHDQKDPRGRWSGNDDADGENDVAEEEVEEEKKNADDENDDCDEDEDVEDEGSDENEEGSDEEETDDDEDEEEEEEEEGEDNDDELNAREGEINSFIEIEEIHEVNEEDWKKSGHGDHDDENENSIDSYESCSDAIIKSGRNVIKANKDGGNSHWFRYAFIGGLLLGFTVYYSLDSSYYVPYLNYIITNRTDRNKMTL</sequence>
<feature type="compositionally biased region" description="Acidic residues" evidence="1">
    <location>
        <begin position="62"/>
        <end position="76"/>
    </location>
</feature>
<reference evidence="3 4" key="1">
    <citation type="submission" date="2022-12" db="EMBL/GenBank/DDBJ databases">
        <title>Chromosome-level genome assembly of true bugs.</title>
        <authorList>
            <person name="Ma L."/>
            <person name="Li H."/>
        </authorList>
    </citation>
    <scope>NUCLEOTIDE SEQUENCE [LARGE SCALE GENOMIC DNA]</scope>
    <source>
        <strain evidence="3">Lab_2022b</strain>
    </source>
</reference>
<accession>A0AAW1DCA8</accession>
<dbReference type="EMBL" id="JAPXFL010000003">
    <property type="protein sequence ID" value="KAK9508346.1"/>
    <property type="molecule type" value="Genomic_DNA"/>
</dbReference>
<feature type="transmembrane region" description="Helical" evidence="2">
    <location>
        <begin position="202"/>
        <end position="221"/>
    </location>
</feature>
<evidence type="ECO:0000256" key="2">
    <source>
        <dbReference type="SAM" id="Phobius"/>
    </source>
</evidence>
<feature type="compositionally biased region" description="Acidic residues" evidence="1">
    <location>
        <begin position="84"/>
        <end position="132"/>
    </location>
</feature>
<feature type="compositionally biased region" description="Basic and acidic residues" evidence="1">
    <location>
        <begin position="1"/>
        <end position="10"/>
    </location>
</feature>
<name>A0AAW1DCA8_9HEMI</name>
<comment type="caution">
    <text evidence="3">The sequence shown here is derived from an EMBL/GenBank/DDBJ whole genome shotgun (WGS) entry which is preliminary data.</text>
</comment>
<evidence type="ECO:0000313" key="3">
    <source>
        <dbReference type="EMBL" id="KAK9508346.1"/>
    </source>
</evidence>
<feature type="region of interest" description="Disordered" evidence="1">
    <location>
        <begin position="45"/>
        <end position="135"/>
    </location>
</feature>
<evidence type="ECO:0000256" key="1">
    <source>
        <dbReference type="SAM" id="MobiDB-lite"/>
    </source>
</evidence>
<dbReference type="AlphaFoldDB" id="A0AAW1DCA8"/>
<keyword evidence="2" id="KW-0472">Membrane</keyword>
<feature type="compositionally biased region" description="Basic and acidic residues" evidence="1">
    <location>
        <begin position="154"/>
        <end position="165"/>
    </location>
</feature>
<proteinExistence type="predicted"/>
<feature type="region of interest" description="Disordered" evidence="1">
    <location>
        <begin position="154"/>
        <end position="173"/>
    </location>
</feature>